<proteinExistence type="predicted"/>
<protein>
    <submittedName>
        <fullName evidence="3">TadE/TadG family type IV pilus assembly protein</fullName>
    </submittedName>
</protein>
<organism evidence="3 4">
    <name type="scientific">Thalassotalea nanhaiensis</name>
    <dbReference type="NCBI Taxonomy" id="3065648"/>
    <lineage>
        <taxon>Bacteria</taxon>
        <taxon>Pseudomonadati</taxon>
        <taxon>Pseudomonadota</taxon>
        <taxon>Gammaproteobacteria</taxon>
        <taxon>Alteromonadales</taxon>
        <taxon>Colwelliaceae</taxon>
        <taxon>Thalassotalea</taxon>
    </lineage>
</organism>
<feature type="domain" description="TadE-like" evidence="2">
    <location>
        <begin position="15"/>
        <end position="57"/>
    </location>
</feature>
<keyword evidence="1" id="KW-1133">Transmembrane helix</keyword>
<dbReference type="InterPro" id="IPR012495">
    <property type="entry name" value="TadE-like_dom"/>
</dbReference>
<sequence>MNSFLSRQKKSKDMGVYTVEFAIVGSLFFLLFFSAIEIARLMFTWNVLTEVSRRGARLAVVCPVVMNSVLDSNIANSASFSEDFLFNLTMDNIEIKYINYAGGILDLEGDPNASPPVLPQNTLNQIRLVKVSITGYQHQLLIPGLSLTLDSPSFTTVLPRESLGATRWGDSNCS</sequence>
<evidence type="ECO:0000313" key="3">
    <source>
        <dbReference type="EMBL" id="WNC67652.1"/>
    </source>
</evidence>
<dbReference type="RefSeq" id="WP_348386811.1">
    <property type="nucleotide sequence ID" value="NZ_CP134146.1"/>
</dbReference>
<evidence type="ECO:0000259" key="2">
    <source>
        <dbReference type="Pfam" id="PF07811"/>
    </source>
</evidence>
<gene>
    <name evidence="3" type="ORF">RI845_14140</name>
</gene>
<dbReference type="Pfam" id="PF07811">
    <property type="entry name" value="TadE"/>
    <property type="match status" value="1"/>
</dbReference>
<dbReference type="EMBL" id="CP134146">
    <property type="protein sequence ID" value="WNC67652.1"/>
    <property type="molecule type" value="Genomic_DNA"/>
</dbReference>
<keyword evidence="1" id="KW-0472">Membrane</keyword>
<feature type="transmembrane region" description="Helical" evidence="1">
    <location>
        <begin position="21"/>
        <end position="43"/>
    </location>
</feature>
<keyword evidence="4" id="KW-1185">Reference proteome</keyword>
<dbReference type="Proteomes" id="UP001248581">
    <property type="component" value="Chromosome"/>
</dbReference>
<keyword evidence="1" id="KW-0812">Transmembrane</keyword>
<reference evidence="4" key="1">
    <citation type="submission" date="2023-09" db="EMBL/GenBank/DDBJ databases">
        <authorList>
            <person name="Li S."/>
            <person name="Li X."/>
            <person name="Zhang C."/>
            <person name="Zhao Z."/>
        </authorList>
    </citation>
    <scope>NUCLEOTIDE SEQUENCE [LARGE SCALE GENOMIC DNA]</scope>
    <source>
        <strain evidence="4">SQ345</strain>
    </source>
</reference>
<evidence type="ECO:0000313" key="4">
    <source>
        <dbReference type="Proteomes" id="UP001248581"/>
    </source>
</evidence>
<name>A0ABY9TFW3_9GAMM</name>
<accession>A0ABY9TFW3</accession>
<evidence type="ECO:0000256" key="1">
    <source>
        <dbReference type="SAM" id="Phobius"/>
    </source>
</evidence>